<feature type="binding site" evidence="12">
    <location>
        <position position="189"/>
    </location>
    <ligand>
        <name>FAD</name>
        <dbReference type="ChEBI" id="CHEBI:57692"/>
    </ligand>
</feature>
<evidence type="ECO:0000256" key="11">
    <source>
        <dbReference type="PIRSR" id="PIRSR000168-1"/>
    </source>
</evidence>
<sequence length="686" mass="76898">MSDFADWLKPREPSGPTILARERAQSSISVGELSHALFAGDDYLERQARILPILEAEPLFDKKQQANLSRPDLYKLALARAKLLRRLVDKHGWDINDYKLAETLVDDVSPYYLHMHMFVTTIREQASDAQQAHLMPLIESFKIIGAYAQTELGHGSNVQGIELEARWDPLSKEFILHSPTLTASKWWNGSLGRTANYAIVVAQLLLPKPGARTGGHAEYVSHGPHPFVVQVRDLKTHQPPKGVVIGDIGPKFGYGTIDNAYMLFDNFRIPHSAFLSRYAKVDPETGTYSKPAIPAVVYGTMTYVRSLIVHQSRLSLARAVTIAVRYTTIRRQFKDRDNTDGPEVAVLDYPTVQIRILPLLAATYALHYTGLAMQKKYSDARKEIEKGDFSSLAHMHSMSSGLKSLCTNIVADGIETCRRALGGHGYGGASGFTRLYPDYLSRVTVEGDNWMITQQVASYLIKRMTEAASGKPGSDASHLEILNAQASGRTLHPYNILDSDPDLVKAFRRRASFQVYGIYVNRVLRKQPWTSLMIQLNKASHAQSMAMIVELFYEAVAMNEGLSPTIRAALLDLYRLFACYYLELEGNDFIRAGAVSQSELNALSAHIQQLMAKIRPHAVNLVDAWMIPDYLLDSALGRYDGKVYEELFHRAHRLNPLNKITFNPNYWEDEIVKGTGDNWSSILAKL</sequence>
<evidence type="ECO:0000259" key="13">
    <source>
        <dbReference type="Pfam" id="PF01756"/>
    </source>
</evidence>
<dbReference type="InterPro" id="IPR055060">
    <property type="entry name" value="ACOX_C_alpha1"/>
</dbReference>
<evidence type="ECO:0000256" key="5">
    <source>
        <dbReference type="ARBA" id="ARBA00022827"/>
    </source>
</evidence>
<keyword evidence="9" id="KW-0576">Peroxisome</keyword>
<keyword evidence="4 10" id="KW-0285">Flavoprotein</keyword>
<accession>A0AAN4PSM3</accession>
<feature type="domain" description="Acyl-coenzyme A oxidase N-terminal" evidence="14">
    <location>
        <begin position="30"/>
        <end position="144"/>
    </location>
</feature>
<dbReference type="SUPFAM" id="SSF47203">
    <property type="entry name" value="Acyl-CoA dehydrogenase C-terminal domain-like"/>
    <property type="match status" value="2"/>
</dbReference>
<feature type="domain" description="Acyl-CoA oxidase C-terminal" evidence="13">
    <location>
        <begin position="503"/>
        <end position="669"/>
    </location>
</feature>
<dbReference type="InterPro" id="IPR002655">
    <property type="entry name" value="Acyl-CoA_oxidase_C"/>
</dbReference>
<protein>
    <recommendedName>
        <fullName evidence="10">Acyl-coenzyme A oxidase</fullName>
    </recommendedName>
</protein>
<keyword evidence="7" id="KW-0560">Oxidoreductase</keyword>
<dbReference type="GO" id="GO:0055088">
    <property type="term" value="P:lipid homeostasis"/>
    <property type="evidence" value="ECO:0007669"/>
    <property type="project" value="TreeGrafter"/>
</dbReference>
<feature type="active site" description="Proton acceptor" evidence="11">
    <location>
        <position position="446"/>
    </location>
</feature>
<dbReference type="EMBL" id="BCLY01000017">
    <property type="protein sequence ID" value="GAQ12310.1"/>
    <property type="molecule type" value="Genomic_DNA"/>
</dbReference>
<evidence type="ECO:0000259" key="15">
    <source>
        <dbReference type="Pfam" id="PF22924"/>
    </source>
</evidence>
<dbReference type="InterPro" id="IPR036250">
    <property type="entry name" value="AcylCo_DH-like_C"/>
</dbReference>
<dbReference type="Pfam" id="PF14749">
    <property type="entry name" value="Acyl-CoA_ox_N"/>
    <property type="match status" value="1"/>
</dbReference>
<evidence type="ECO:0000256" key="4">
    <source>
        <dbReference type="ARBA" id="ARBA00022630"/>
    </source>
</evidence>
<dbReference type="InterPro" id="IPR009100">
    <property type="entry name" value="AcylCoA_DH/oxidase_NM_dom_sf"/>
</dbReference>
<keyword evidence="5 10" id="KW-0274">FAD</keyword>
<dbReference type="GO" id="GO:0003997">
    <property type="term" value="F:acyl-CoA oxidase activity"/>
    <property type="evidence" value="ECO:0007669"/>
    <property type="project" value="InterPro"/>
</dbReference>
<evidence type="ECO:0000256" key="3">
    <source>
        <dbReference type="ARBA" id="ARBA00006288"/>
    </source>
</evidence>
<feature type="binding site" evidence="12">
    <location>
        <position position="150"/>
    </location>
    <ligand>
        <name>FAD</name>
        <dbReference type="ChEBI" id="CHEBI:57692"/>
    </ligand>
</feature>
<dbReference type="GO" id="GO:0005504">
    <property type="term" value="F:fatty acid binding"/>
    <property type="evidence" value="ECO:0007669"/>
    <property type="project" value="TreeGrafter"/>
</dbReference>
<evidence type="ECO:0000256" key="6">
    <source>
        <dbReference type="ARBA" id="ARBA00022832"/>
    </source>
</evidence>
<dbReference type="FunFam" id="1.20.140.10:FF:000005">
    <property type="entry name" value="Acyl-coenzyme A oxidase"/>
    <property type="match status" value="1"/>
</dbReference>
<reference evidence="16 17" key="1">
    <citation type="submission" date="2015-11" db="EMBL/GenBank/DDBJ databases">
        <title>Aspergillus lentulus strain IFM 54703T.</title>
        <authorList>
            <person name="Kusuya Y."/>
            <person name="Sakai K."/>
            <person name="Kamei K."/>
            <person name="Takahashi H."/>
            <person name="Yaguchi T."/>
        </authorList>
    </citation>
    <scope>NUCLEOTIDE SEQUENCE [LARGE SCALE GENOMIC DNA]</scope>
    <source>
        <strain evidence="16 17">IFM 54703</strain>
    </source>
</reference>
<feature type="domain" description="Acyl-CoA oxidase C-alpha1" evidence="15">
    <location>
        <begin position="298"/>
        <end position="461"/>
    </location>
</feature>
<evidence type="ECO:0000256" key="9">
    <source>
        <dbReference type="ARBA" id="ARBA00023140"/>
    </source>
</evidence>
<comment type="similarity">
    <text evidence="3 10">Belongs to the acyl-CoA oxidase family.</text>
</comment>
<proteinExistence type="inferred from homology"/>
<dbReference type="AlphaFoldDB" id="A0AAN4PSM3"/>
<dbReference type="Proteomes" id="UP000051487">
    <property type="component" value="Unassembled WGS sequence"/>
</dbReference>
<evidence type="ECO:0000259" key="14">
    <source>
        <dbReference type="Pfam" id="PF14749"/>
    </source>
</evidence>
<comment type="caution">
    <text evidence="16">The sequence shown here is derived from an EMBL/GenBank/DDBJ whole genome shotgun (WGS) entry which is preliminary data.</text>
</comment>
<dbReference type="GO" id="GO:0033540">
    <property type="term" value="P:fatty acid beta-oxidation using acyl-CoA oxidase"/>
    <property type="evidence" value="ECO:0007669"/>
    <property type="project" value="TreeGrafter"/>
</dbReference>
<dbReference type="FunFam" id="1.20.140.10:FF:000013">
    <property type="entry name" value="Acyl-coenzyme A oxidase"/>
    <property type="match status" value="1"/>
</dbReference>
<dbReference type="Pfam" id="PF01756">
    <property type="entry name" value="ACOX"/>
    <property type="match status" value="1"/>
</dbReference>
<keyword evidence="6" id="KW-0276">Fatty acid metabolism</keyword>
<dbReference type="GO" id="GO:0071949">
    <property type="term" value="F:FAD binding"/>
    <property type="evidence" value="ECO:0007669"/>
    <property type="project" value="InterPro"/>
</dbReference>
<name>A0AAN4PSM3_ASPLE</name>
<dbReference type="InterPro" id="IPR012258">
    <property type="entry name" value="Acyl-CoA_oxidase"/>
</dbReference>
<dbReference type="PIRSF" id="PIRSF000168">
    <property type="entry name" value="Acyl-CoA_oxidase"/>
    <property type="match status" value="1"/>
</dbReference>
<evidence type="ECO:0000256" key="8">
    <source>
        <dbReference type="ARBA" id="ARBA00023098"/>
    </source>
</evidence>
<evidence type="ECO:0000256" key="10">
    <source>
        <dbReference type="PIRNR" id="PIRNR000168"/>
    </source>
</evidence>
<evidence type="ECO:0000313" key="17">
    <source>
        <dbReference type="Proteomes" id="UP000051487"/>
    </source>
</evidence>
<comment type="cofactor">
    <cofactor evidence="1">
        <name>FAD</name>
        <dbReference type="ChEBI" id="CHEBI:57692"/>
    </cofactor>
</comment>
<evidence type="ECO:0000313" key="16">
    <source>
        <dbReference type="EMBL" id="GAQ12310.1"/>
    </source>
</evidence>
<dbReference type="InterPro" id="IPR046373">
    <property type="entry name" value="Acyl-CoA_Oxase/DH_mid-dom_sf"/>
</dbReference>
<organism evidence="16 17">
    <name type="scientific">Aspergillus lentulus</name>
    <dbReference type="NCBI Taxonomy" id="293939"/>
    <lineage>
        <taxon>Eukaryota</taxon>
        <taxon>Fungi</taxon>
        <taxon>Dikarya</taxon>
        <taxon>Ascomycota</taxon>
        <taxon>Pezizomycotina</taxon>
        <taxon>Eurotiomycetes</taxon>
        <taxon>Eurotiomycetidae</taxon>
        <taxon>Eurotiales</taxon>
        <taxon>Aspergillaceae</taxon>
        <taxon>Aspergillus</taxon>
        <taxon>Aspergillus subgen. Fumigati</taxon>
    </lineage>
</organism>
<dbReference type="GO" id="GO:0005777">
    <property type="term" value="C:peroxisome"/>
    <property type="evidence" value="ECO:0007669"/>
    <property type="project" value="UniProtKB-SubCell"/>
</dbReference>
<evidence type="ECO:0000256" key="7">
    <source>
        <dbReference type="ARBA" id="ARBA00023002"/>
    </source>
</evidence>
<dbReference type="InterPro" id="IPR029320">
    <property type="entry name" value="Acyl-CoA_ox_N"/>
</dbReference>
<dbReference type="Pfam" id="PF22924">
    <property type="entry name" value="ACOX_C_alpha1"/>
    <property type="match status" value="1"/>
</dbReference>
<evidence type="ECO:0000256" key="1">
    <source>
        <dbReference type="ARBA" id="ARBA00001974"/>
    </source>
</evidence>
<gene>
    <name evidence="16" type="ORF">ALT_9631</name>
</gene>
<dbReference type="Gene3D" id="1.10.540.10">
    <property type="entry name" value="Acyl-CoA dehydrogenase/oxidase, N-terminal domain"/>
    <property type="match status" value="1"/>
</dbReference>
<dbReference type="InterPro" id="IPR037069">
    <property type="entry name" value="AcylCoA_DH/ox_N_sf"/>
</dbReference>
<keyword evidence="8" id="KW-0443">Lipid metabolism</keyword>
<dbReference type="PANTHER" id="PTHR10909">
    <property type="entry name" value="ELECTRON TRANSPORT OXIDOREDUCTASE"/>
    <property type="match status" value="1"/>
</dbReference>
<dbReference type="SUPFAM" id="SSF56645">
    <property type="entry name" value="Acyl-CoA dehydrogenase NM domain-like"/>
    <property type="match status" value="1"/>
</dbReference>
<comment type="subcellular location">
    <subcellularLocation>
        <location evidence="2">Peroxisome</location>
    </subcellularLocation>
</comment>
<dbReference type="Gene3D" id="1.20.140.10">
    <property type="entry name" value="Butyryl-CoA Dehydrogenase, subunit A, domain 3"/>
    <property type="match status" value="2"/>
</dbReference>
<dbReference type="FunFam" id="2.40.110.10:FF:000003">
    <property type="entry name" value="Acyl-coenzyme A oxidase"/>
    <property type="match status" value="1"/>
</dbReference>
<dbReference type="PANTHER" id="PTHR10909:SF250">
    <property type="entry name" value="PEROXISOMAL ACYL-COENZYME A OXIDASE 1"/>
    <property type="match status" value="1"/>
</dbReference>
<evidence type="ECO:0000256" key="2">
    <source>
        <dbReference type="ARBA" id="ARBA00004275"/>
    </source>
</evidence>
<evidence type="ECO:0000256" key="12">
    <source>
        <dbReference type="PIRSR" id="PIRSR000168-2"/>
    </source>
</evidence>
<dbReference type="Gene3D" id="2.40.110.10">
    <property type="entry name" value="Butyryl-CoA Dehydrogenase, subunit A, domain 2"/>
    <property type="match status" value="1"/>
</dbReference>